<feature type="transmembrane region" description="Helical" evidence="7">
    <location>
        <begin position="400"/>
        <end position="418"/>
    </location>
</feature>
<keyword evidence="10" id="KW-1185">Reference proteome</keyword>
<dbReference type="PROSITE" id="PS50850">
    <property type="entry name" value="MFS"/>
    <property type="match status" value="1"/>
</dbReference>
<organism evidence="9 10">
    <name type="scientific">Peteryoungia algae</name>
    <dbReference type="NCBI Taxonomy" id="2919917"/>
    <lineage>
        <taxon>Bacteria</taxon>
        <taxon>Pseudomonadati</taxon>
        <taxon>Pseudomonadota</taxon>
        <taxon>Alphaproteobacteria</taxon>
        <taxon>Hyphomicrobiales</taxon>
        <taxon>Rhizobiaceae</taxon>
        <taxon>Peteryoungia</taxon>
    </lineage>
</organism>
<feature type="transmembrane region" description="Helical" evidence="7">
    <location>
        <begin position="166"/>
        <end position="186"/>
    </location>
</feature>
<proteinExistence type="predicted"/>
<keyword evidence="3" id="KW-1003">Cell membrane</keyword>
<feature type="transmembrane region" description="Helical" evidence="7">
    <location>
        <begin position="78"/>
        <end position="97"/>
    </location>
</feature>
<evidence type="ECO:0000259" key="8">
    <source>
        <dbReference type="PROSITE" id="PS50850"/>
    </source>
</evidence>
<feature type="transmembrane region" description="Helical" evidence="7">
    <location>
        <begin position="198"/>
        <end position="218"/>
    </location>
</feature>
<evidence type="ECO:0000256" key="2">
    <source>
        <dbReference type="ARBA" id="ARBA00022448"/>
    </source>
</evidence>
<geneLocation type="plasmid" evidence="9">
    <name>unnamed</name>
</geneLocation>
<dbReference type="EMBL" id="JALAYX010000002">
    <property type="protein sequence ID" value="MCJ8238455.1"/>
    <property type="molecule type" value="Genomic_DNA"/>
</dbReference>
<keyword evidence="2" id="KW-0813">Transport</keyword>
<dbReference type="InterPro" id="IPR011701">
    <property type="entry name" value="MFS"/>
</dbReference>
<feature type="transmembrane region" description="Helical" evidence="7">
    <location>
        <begin position="268"/>
        <end position="287"/>
    </location>
</feature>
<feature type="transmembrane region" description="Helical" evidence="7">
    <location>
        <begin position="354"/>
        <end position="379"/>
    </location>
</feature>
<protein>
    <submittedName>
        <fullName evidence="9">MFS transporter</fullName>
    </submittedName>
</protein>
<feature type="transmembrane region" description="Helical" evidence="7">
    <location>
        <begin position="136"/>
        <end position="154"/>
    </location>
</feature>
<evidence type="ECO:0000256" key="1">
    <source>
        <dbReference type="ARBA" id="ARBA00004651"/>
    </source>
</evidence>
<dbReference type="RefSeq" id="WP_245136313.1">
    <property type="nucleotide sequence ID" value="NZ_CP128477.1"/>
</dbReference>
<keyword evidence="6 7" id="KW-0472">Membrane</keyword>
<feature type="transmembrane region" description="Helical" evidence="7">
    <location>
        <begin position="48"/>
        <end position="66"/>
    </location>
</feature>
<evidence type="ECO:0000256" key="4">
    <source>
        <dbReference type="ARBA" id="ARBA00022692"/>
    </source>
</evidence>
<reference evidence="9 10" key="1">
    <citation type="submission" date="2022-03" db="EMBL/GenBank/DDBJ databases">
        <title>Rhizobium SSM4.3 sp. nov., isolated from Sediment (Gouqi Island).</title>
        <authorList>
            <person name="Chen G."/>
        </authorList>
    </citation>
    <scope>NUCLEOTIDE SEQUENCE [LARGE SCALE GENOMIC DNA]</scope>
    <source>
        <strain evidence="9 10">SSM4.3</strain>
        <plasmid evidence="9">unnamed</plasmid>
    </source>
</reference>
<evidence type="ECO:0000313" key="10">
    <source>
        <dbReference type="Proteomes" id="UP001522662"/>
    </source>
</evidence>
<name>A0ABT0CZ91_9HYPH</name>
<gene>
    <name evidence="9" type="ORF">MKJ03_08955</name>
</gene>
<feature type="transmembrane region" description="Helical" evidence="7">
    <location>
        <begin position="103"/>
        <end position="124"/>
    </location>
</feature>
<keyword evidence="9" id="KW-0614">Plasmid</keyword>
<evidence type="ECO:0000313" key="9">
    <source>
        <dbReference type="EMBL" id="MCJ8238455.1"/>
    </source>
</evidence>
<feature type="domain" description="Major facilitator superfamily (MFS) profile" evidence="8">
    <location>
        <begin position="12"/>
        <end position="460"/>
    </location>
</feature>
<keyword evidence="5 7" id="KW-1133">Transmembrane helix</keyword>
<dbReference type="Pfam" id="PF07690">
    <property type="entry name" value="MFS_1"/>
    <property type="match status" value="1"/>
</dbReference>
<dbReference type="CDD" id="cd17321">
    <property type="entry name" value="MFS_MMR_MDR_like"/>
    <property type="match status" value="1"/>
</dbReference>
<dbReference type="PANTHER" id="PTHR42718">
    <property type="entry name" value="MAJOR FACILITATOR SUPERFAMILY MULTIDRUG TRANSPORTER MFSC"/>
    <property type="match status" value="1"/>
</dbReference>
<feature type="transmembrane region" description="Helical" evidence="7">
    <location>
        <begin position="230"/>
        <end position="248"/>
    </location>
</feature>
<evidence type="ECO:0000256" key="6">
    <source>
        <dbReference type="ARBA" id="ARBA00023136"/>
    </source>
</evidence>
<feature type="transmembrane region" description="Helical" evidence="7">
    <location>
        <begin position="12"/>
        <end position="36"/>
    </location>
</feature>
<comment type="caution">
    <text evidence="9">The sequence shown here is derived from an EMBL/GenBank/DDBJ whole genome shotgun (WGS) entry which is preliminary data.</text>
</comment>
<dbReference type="PANTHER" id="PTHR42718:SF46">
    <property type="entry name" value="BLR6921 PROTEIN"/>
    <property type="match status" value="1"/>
</dbReference>
<dbReference type="InterPro" id="IPR036259">
    <property type="entry name" value="MFS_trans_sf"/>
</dbReference>
<dbReference type="Gene3D" id="1.20.1720.10">
    <property type="entry name" value="Multidrug resistance protein D"/>
    <property type="match status" value="1"/>
</dbReference>
<dbReference type="InterPro" id="IPR020846">
    <property type="entry name" value="MFS_dom"/>
</dbReference>
<dbReference type="Proteomes" id="UP001522662">
    <property type="component" value="Unassembled WGS sequence"/>
</dbReference>
<feature type="transmembrane region" description="Helical" evidence="7">
    <location>
        <begin position="430"/>
        <end position="452"/>
    </location>
</feature>
<comment type="subcellular location">
    <subcellularLocation>
        <location evidence="1">Cell membrane</location>
        <topology evidence="1">Multi-pass membrane protein</topology>
    </subcellularLocation>
</comment>
<sequence length="468" mass="48161">MKASPATSLNPALVILAGSMLVGSLGISLATVALPALARAFAAPLQSVQWVIIAYLVAVTASIVALGRLGDLLGHIRVLILGLAVFALASLACAFAPTLSSLIAARIFQGLGGAVLMALPISIIRTVVPRERTGSAMGLLGTMSAVGTALGPSLGGITIEHYGWRAGFVTVGLVAFMLLAMAVIVFSRQPRRETTASAAIDWFGSLLLALALSAYALSMTSAGDVLDARMLFPLTAVLAALFVWRQMVTTSPLVPIVLLRNSRIGLSLAMNLFISTVMMSTLVVGPYMLSLGLGLDESAIGLVMAVGPLTAALSGLPAGRLTDRFGAARMLPAGLAQIVAGLIALALLPQWLGLWGYGLALVLLTPGFQIFLAASNTVTMQTVAEDQRGVLSGLLGLSRNLGFVTGASAISSLFALNLGDVELARADPSLIAHAFRLTFLMATALPVTALMADLVRGRVAGPGSAKQI</sequence>
<evidence type="ECO:0000256" key="3">
    <source>
        <dbReference type="ARBA" id="ARBA00022475"/>
    </source>
</evidence>
<dbReference type="SUPFAM" id="SSF103473">
    <property type="entry name" value="MFS general substrate transporter"/>
    <property type="match status" value="1"/>
</dbReference>
<feature type="transmembrane region" description="Helical" evidence="7">
    <location>
        <begin position="299"/>
        <end position="318"/>
    </location>
</feature>
<keyword evidence="4 7" id="KW-0812">Transmembrane</keyword>
<accession>A0ABT0CZ91</accession>
<evidence type="ECO:0000256" key="7">
    <source>
        <dbReference type="SAM" id="Phobius"/>
    </source>
</evidence>
<feature type="transmembrane region" description="Helical" evidence="7">
    <location>
        <begin position="330"/>
        <end position="348"/>
    </location>
</feature>
<dbReference type="Gene3D" id="1.20.1250.20">
    <property type="entry name" value="MFS general substrate transporter like domains"/>
    <property type="match status" value="1"/>
</dbReference>
<evidence type="ECO:0000256" key="5">
    <source>
        <dbReference type="ARBA" id="ARBA00022989"/>
    </source>
</evidence>